<evidence type="ECO:0000256" key="1">
    <source>
        <dbReference type="ARBA" id="ARBA00021292"/>
    </source>
</evidence>
<keyword evidence="2 6" id="KW-0328">Glycosyltransferase</keyword>
<protein>
    <recommendedName>
        <fullName evidence="1">D-inositol 3-phosphate glycosyltransferase</fullName>
    </recommendedName>
</protein>
<gene>
    <name evidence="6" type="ORF">ACFQQL_14640</name>
</gene>
<dbReference type="Gene3D" id="3.40.50.2000">
    <property type="entry name" value="Glycogen Phosphorylase B"/>
    <property type="match status" value="2"/>
</dbReference>
<feature type="domain" description="Glycosyltransferase subfamily 4-like N-terminal" evidence="5">
    <location>
        <begin position="14"/>
        <end position="191"/>
    </location>
</feature>
<dbReference type="Pfam" id="PF00534">
    <property type="entry name" value="Glycos_transf_1"/>
    <property type="match status" value="1"/>
</dbReference>
<evidence type="ECO:0000259" key="4">
    <source>
        <dbReference type="Pfam" id="PF00534"/>
    </source>
</evidence>
<dbReference type="SUPFAM" id="SSF53756">
    <property type="entry name" value="UDP-Glycosyltransferase/glycogen phosphorylase"/>
    <property type="match status" value="1"/>
</dbReference>
<feature type="domain" description="Glycosyl transferase family 1" evidence="4">
    <location>
        <begin position="205"/>
        <end position="358"/>
    </location>
</feature>
<evidence type="ECO:0000256" key="2">
    <source>
        <dbReference type="ARBA" id="ARBA00022676"/>
    </source>
</evidence>
<sequence length="408" mass="44287">MKILIGADTYAPDINGSARFAERLAVGLAGRGHEVHVACASDDGKPRAELVGGCVVHRLPSVRYHRHASLRVCLPWQARGPIRGLVEGLRPDVVHVQSHLVVGRELVDAARRHRLPLVATNHFMPENVLGYVPLLPRWLFGPAGRVAWRDLARVFRHADLVTAPTPRAVRLLEEATGLTGEAVSCGVDADRFWRATCAAPATSAPHLLFVGRLDPEKRIGELIRAFAQVRAEPAPVLEIVGDGDQRAELERLAADLDVDRRVRFHGHVSDEELLSAYGRAAVFCMPSIAELQSIATLEAMAAGKPVLAADAMALPHLVRPDENGWLFPPGDVDRLAGYLQDLLEDDARRAAMGHRSRELVARHAVEATLAQFEALYASLAPAAAPARPRAALVAARGPDRQVATTRSR</sequence>
<keyword evidence="3 6" id="KW-0808">Transferase</keyword>
<dbReference type="EMBL" id="JBHTCQ010000003">
    <property type="protein sequence ID" value="MFC7406352.1"/>
    <property type="molecule type" value="Genomic_DNA"/>
</dbReference>
<evidence type="ECO:0000259" key="5">
    <source>
        <dbReference type="Pfam" id="PF13439"/>
    </source>
</evidence>
<dbReference type="InterPro" id="IPR001296">
    <property type="entry name" value="Glyco_trans_1"/>
</dbReference>
<evidence type="ECO:0000256" key="3">
    <source>
        <dbReference type="ARBA" id="ARBA00022679"/>
    </source>
</evidence>
<keyword evidence="7" id="KW-1185">Reference proteome</keyword>
<organism evidence="6 7">
    <name type="scientific">Georgenia alba</name>
    <dbReference type="NCBI Taxonomy" id="2233858"/>
    <lineage>
        <taxon>Bacteria</taxon>
        <taxon>Bacillati</taxon>
        <taxon>Actinomycetota</taxon>
        <taxon>Actinomycetes</taxon>
        <taxon>Micrococcales</taxon>
        <taxon>Bogoriellaceae</taxon>
        <taxon>Georgenia</taxon>
    </lineage>
</organism>
<dbReference type="PANTHER" id="PTHR45947">
    <property type="entry name" value="SULFOQUINOVOSYL TRANSFERASE SQD2"/>
    <property type="match status" value="1"/>
</dbReference>
<dbReference type="RefSeq" id="WP_382395672.1">
    <property type="nucleotide sequence ID" value="NZ_JBHTCQ010000003.1"/>
</dbReference>
<dbReference type="PANTHER" id="PTHR45947:SF3">
    <property type="entry name" value="SULFOQUINOVOSYL TRANSFERASE SQD2"/>
    <property type="match status" value="1"/>
</dbReference>
<dbReference type="Pfam" id="PF13439">
    <property type="entry name" value="Glyco_transf_4"/>
    <property type="match status" value="1"/>
</dbReference>
<dbReference type="Proteomes" id="UP001596455">
    <property type="component" value="Unassembled WGS sequence"/>
</dbReference>
<comment type="caution">
    <text evidence="6">The sequence shown here is derived from an EMBL/GenBank/DDBJ whole genome shotgun (WGS) entry which is preliminary data.</text>
</comment>
<evidence type="ECO:0000313" key="6">
    <source>
        <dbReference type="EMBL" id="MFC7406352.1"/>
    </source>
</evidence>
<dbReference type="InterPro" id="IPR028098">
    <property type="entry name" value="Glyco_trans_4-like_N"/>
</dbReference>
<reference evidence="7" key="1">
    <citation type="journal article" date="2019" name="Int. J. Syst. Evol. Microbiol.">
        <title>The Global Catalogue of Microorganisms (GCM) 10K type strain sequencing project: providing services to taxonomists for standard genome sequencing and annotation.</title>
        <authorList>
            <consortium name="The Broad Institute Genomics Platform"/>
            <consortium name="The Broad Institute Genome Sequencing Center for Infectious Disease"/>
            <person name="Wu L."/>
            <person name="Ma J."/>
        </authorList>
    </citation>
    <scope>NUCLEOTIDE SEQUENCE [LARGE SCALE GENOMIC DNA]</scope>
    <source>
        <strain evidence="7">JCM 1490</strain>
    </source>
</reference>
<accession>A0ABW2QC60</accession>
<dbReference type="GO" id="GO:0016757">
    <property type="term" value="F:glycosyltransferase activity"/>
    <property type="evidence" value="ECO:0007669"/>
    <property type="project" value="UniProtKB-KW"/>
</dbReference>
<dbReference type="InterPro" id="IPR050194">
    <property type="entry name" value="Glycosyltransferase_grp1"/>
</dbReference>
<name>A0ABW2QC60_9MICO</name>
<proteinExistence type="predicted"/>
<evidence type="ECO:0000313" key="7">
    <source>
        <dbReference type="Proteomes" id="UP001596455"/>
    </source>
</evidence>